<protein>
    <submittedName>
        <fullName evidence="1">Uncharacterized protein</fullName>
    </submittedName>
</protein>
<organism evidence="1 2">
    <name type="scientific">Eumeta variegata</name>
    <name type="common">Bagworm moth</name>
    <name type="synonym">Eumeta japonica</name>
    <dbReference type="NCBI Taxonomy" id="151549"/>
    <lineage>
        <taxon>Eukaryota</taxon>
        <taxon>Metazoa</taxon>
        <taxon>Ecdysozoa</taxon>
        <taxon>Arthropoda</taxon>
        <taxon>Hexapoda</taxon>
        <taxon>Insecta</taxon>
        <taxon>Pterygota</taxon>
        <taxon>Neoptera</taxon>
        <taxon>Endopterygota</taxon>
        <taxon>Lepidoptera</taxon>
        <taxon>Glossata</taxon>
        <taxon>Ditrysia</taxon>
        <taxon>Tineoidea</taxon>
        <taxon>Psychidae</taxon>
        <taxon>Oiketicinae</taxon>
        <taxon>Eumeta</taxon>
    </lineage>
</organism>
<keyword evidence="2" id="KW-1185">Reference proteome</keyword>
<evidence type="ECO:0000313" key="1">
    <source>
        <dbReference type="EMBL" id="GBP92322.1"/>
    </source>
</evidence>
<evidence type="ECO:0000313" key="2">
    <source>
        <dbReference type="Proteomes" id="UP000299102"/>
    </source>
</evidence>
<sequence length="188" mass="22017">MKHKLLQGIERIFTGILLEPIVNLKQRSGQCNSACEGGTNRICVEKACQKQPEPFAMDVPRCKYTTLRFLRSFTFYATLHFIAWDTFQLVAYDSIRSLARLMEELRVCGSWSPLESKEAAERKREDSSLLEIRRWRTGRRRNTFVLFQHAPFLIPESAPSTHGHEMLGAYFIYFFFSRPGLNRKIQRY</sequence>
<dbReference type="AlphaFoldDB" id="A0A4C1ZXU0"/>
<dbReference type="EMBL" id="BGZK01002263">
    <property type="protein sequence ID" value="GBP92322.1"/>
    <property type="molecule type" value="Genomic_DNA"/>
</dbReference>
<gene>
    <name evidence="1" type="ORF">EVAR_67023_1</name>
</gene>
<dbReference type="Proteomes" id="UP000299102">
    <property type="component" value="Unassembled WGS sequence"/>
</dbReference>
<name>A0A4C1ZXU0_EUMVA</name>
<reference evidence="1 2" key="1">
    <citation type="journal article" date="2019" name="Commun. Biol.">
        <title>The bagworm genome reveals a unique fibroin gene that provides high tensile strength.</title>
        <authorList>
            <person name="Kono N."/>
            <person name="Nakamura H."/>
            <person name="Ohtoshi R."/>
            <person name="Tomita M."/>
            <person name="Numata K."/>
            <person name="Arakawa K."/>
        </authorList>
    </citation>
    <scope>NUCLEOTIDE SEQUENCE [LARGE SCALE GENOMIC DNA]</scope>
</reference>
<accession>A0A4C1ZXU0</accession>
<comment type="caution">
    <text evidence="1">The sequence shown here is derived from an EMBL/GenBank/DDBJ whole genome shotgun (WGS) entry which is preliminary data.</text>
</comment>
<proteinExistence type="predicted"/>